<dbReference type="HOGENOM" id="CLU_592749_0_0_4"/>
<protein>
    <submittedName>
        <fullName evidence="1">Uncharacterized protein</fullName>
    </submittedName>
</protein>
<organism evidence="1 2">
    <name type="scientific">Burkholderia vietnamiensis (strain G4 / LMG 22486)</name>
    <name type="common">Burkholderia cepacia (strain R1808)</name>
    <dbReference type="NCBI Taxonomy" id="269482"/>
    <lineage>
        <taxon>Bacteria</taxon>
        <taxon>Pseudomonadati</taxon>
        <taxon>Pseudomonadota</taxon>
        <taxon>Betaproteobacteria</taxon>
        <taxon>Burkholderiales</taxon>
        <taxon>Burkholderiaceae</taxon>
        <taxon>Burkholderia</taxon>
        <taxon>Burkholderia cepacia complex</taxon>
    </lineage>
</organism>
<evidence type="ECO:0000313" key="2">
    <source>
        <dbReference type="Proteomes" id="UP000002287"/>
    </source>
</evidence>
<proteinExistence type="predicted"/>
<dbReference type="EMBL" id="CP000619">
    <property type="protein sequence ID" value="ABO60223.1"/>
    <property type="molecule type" value="Genomic_DNA"/>
</dbReference>
<reference evidence="1 2" key="1">
    <citation type="submission" date="2007-03" db="EMBL/GenBank/DDBJ databases">
        <title>Complete sequence of plasmid pBVIE03 of Burkholderia vietnamiensis G4.</title>
        <authorList>
            <consortium name="US DOE Joint Genome Institute"/>
            <person name="Copeland A."/>
            <person name="Lucas S."/>
            <person name="Lapidus A."/>
            <person name="Barry K."/>
            <person name="Detter J.C."/>
            <person name="Glavina del Rio T."/>
            <person name="Hammon N."/>
            <person name="Israni S."/>
            <person name="Dalin E."/>
            <person name="Tice H."/>
            <person name="Pitluck S."/>
            <person name="Chain P."/>
            <person name="Malfatti S."/>
            <person name="Shin M."/>
            <person name="Vergez L."/>
            <person name="Schmutz J."/>
            <person name="Larimer F."/>
            <person name="Land M."/>
            <person name="Hauser L."/>
            <person name="Kyrpides N."/>
            <person name="Tiedje J."/>
            <person name="Richardson P."/>
        </authorList>
    </citation>
    <scope>NUCLEOTIDE SEQUENCE [LARGE SCALE GENOMIC DNA]</scope>
    <source>
        <strain evidence="2">G4 / LMG 22486</strain>
        <plasmid evidence="1 2">pBVIE03</plasmid>
    </source>
</reference>
<name>A4JVC0_BURVG</name>
<dbReference type="AlphaFoldDB" id="A4JVC0"/>
<gene>
    <name evidence="1" type="ordered locus">Bcep1808_7346</name>
</gene>
<dbReference type="KEGG" id="bvi:Bcep1808_7346"/>
<geneLocation type="plasmid" evidence="1 2">
    <name>pBVIE03</name>
</geneLocation>
<evidence type="ECO:0000313" key="1">
    <source>
        <dbReference type="EMBL" id="ABO60223.1"/>
    </source>
</evidence>
<accession>A4JVC0</accession>
<keyword evidence="1" id="KW-0614">Plasmid</keyword>
<sequence length="461" mass="50838">MQLNALNVNGAKKQRKAEVPKNVVMRLDRIVNEPDKPAVFHGIDPDTNEPIRVRMMFVDEGALANARKGELLDAAKARIENQYLGTGEKHRPRPSEIGNPKSKVHCGQGGLLMFTKVLPAEDGLLKAHWVETLESGPGVACQKVCAHIAVGEIRDRENKERVVSSFVHADIIKPEAATILTNENAEEFLLGAFANRDEEALRKPFVLMRLVGKDGSVITDLPEMRVNPLIVEEKIRDHDLGIDKAVYRIAPADDTLKHIMSPDNVERDALILRSVVFGLSEEPGYPDFGKVESDQLRGDLNNIVDAVRSGAVVAEIIPGERISAGPATKASFLKQAQNEKHPLHQYRGTQFVPTIEDGKETRKQRDNVKFYFDTYVTTKVGAGEYRYFVKANPVELFPTRQSLYTLATANDHKATAEASRERANEATAELVDTSGEQFDPDALSNVDGELAASADAVDLSM</sequence>
<dbReference type="Proteomes" id="UP000002287">
    <property type="component" value="Plasmid pBVIE03"/>
</dbReference>